<evidence type="ECO:0000256" key="4">
    <source>
        <dbReference type="SAM" id="Coils"/>
    </source>
</evidence>
<keyword evidence="6" id="KW-0255">Endonuclease</keyword>
<dbReference type="PANTHER" id="PTHR43140:SF1">
    <property type="entry name" value="TYPE I RESTRICTION ENZYME ECOKI SPECIFICITY SUBUNIT"/>
    <property type="match status" value="1"/>
</dbReference>
<keyword evidence="6" id="KW-0540">Nuclease</keyword>
<dbReference type="Proteomes" id="UP001595386">
    <property type="component" value="Unassembled WGS sequence"/>
</dbReference>
<evidence type="ECO:0000256" key="2">
    <source>
        <dbReference type="ARBA" id="ARBA00022747"/>
    </source>
</evidence>
<evidence type="ECO:0000259" key="5">
    <source>
        <dbReference type="Pfam" id="PF01420"/>
    </source>
</evidence>
<sequence>MNVRESKLTSAGEIGSADVSGLLIDHLDLWSGAVTTRSTAGRGRHGKIELTGIKKLRELILELAVRGKLVEQDPSDEPAGVLLERIAEEKARLVKEGKIKKPKKLPEITEEEKPFELPEGWQWARLSDVLRVINGRAYKKHEMLQEGTPLLRVGNLFTSNEWYYSDLQLEDDKYIDHGDLIYAWSASFGPFIWDGGKAIYHYHIWKLELYDHLYTSKHFLYNYLKAVTEEIKSSGSGIAMTHMTKAKMEELVLPFPPPKEQQRIVEKIDELMALCDRLEQQVGDQLEAHEVLVDTLLGSLFKPAEGSLTRSTDAAEVVENWARISEHFDTLFTTEASIDKLKQTILQLAVMGRLVEQDPNDEPAIVLLDRIAEEKARLVNEGKIKKSKVAPESQEEIVPFKIPGRWKWCRLENITLYSESGWSPQCNNGPRSEGNWGVLKVSAVSWGNFKPDENKGLPKNLAPRAELEVRPSDFLISRANTADLVARSVVVPTTTPEKLMLSDKIIRVVFSKYIHQPYVNIFNNSQYAREYYSSVAGGTSHSMKNVSRSQINQLLTPLPPFDEQVRICKAVENMLFLCEAIRKKLHSLEKLKEELANGIVRKASGDK</sequence>
<name>A0ABV7B6R5_9GAMM</name>
<dbReference type="PANTHER" id="PTHR43140">
    <property type="entry name" value="TYPE-1 RESTRICTION ENZYME ECOKI SPECIFICITY PROTEIN"/>
    <property type="match status" value="1"/>
</dbReference>
<keyword evidence="3" id="KW-0238">DNA-binding</keyword>
<organism evidence="6 7">
    <name type="scientific">Halomonas tibetensis</name>
    <dbReference type="NCBI Taxonomy" id="2259590"/>
    <lineage>
        <taxon>Bacteria</taxon>
        <taxon>Pseudomonadati</taxon>
        <taxon>Pseudomonadota</taxon>
        <taxon>Gammaproteobacteria</taxon>
        <taxon>Oceanospirillales</taxon>
        <taxon>Halomonadaceae</taxon>
        <taxon>Halomonas</taxon>
    </lineage>
</organism>
<dbReference type="CDD" id="cd17254">
    <property type="entry name" value="RMtype1_S_FclI-TRD1-CR1_like"/>
    <property type="match status" value="1"/>
</dbReference>
<dbReference type="EC" id="3.1.21.-" evidence="6"/>
<comment type="caution">
    <text evidence="6">The sequence shown here is derived from an EMBL/GenBank/DDBJ whole genome shotgun (WGS) entry which is preliminary data.</text>
</comment>
<evidence type="ECO:0000313" key="7">
    <source>
        <dbReference type="Proteomes" id="UP001595386"/>
    </source>
</evidence>
<keyword evidence="2" id="KW-0680">Restriction system</keyword>
<dbReference type="InterPro" id="IPR044946">
    <property type="entry name" value="Restrct_endonuc_typeI_TRD_sf"/>
</dbReference>
<proteinExistence type="inferred from homology"/>
<gene>
    <name evidence="6" type="ORF">ACFODV_07900</name>
</gene>
<keyword evidence="4" id="KW-0175">Coiled coil</keyword>
<reference evidence="7" key="1">
    <citation type="journal article" date="2019" name="Int. J. Syst. Evol. Microbiol.">
        <title>The Global Catalogue of Microorganisms (GCM) 10K type strain sequencing project: providing services to taxonomists for standard genome sequencing and annotation.</title>
        <authorList>
            <consortium name="The Broad Institute Genomics Platform"/>
            <consortium name="The Broad Institute Genome Sequencing Center for Infectious Disease"/>
            <person name="Wu L."/>
            <person name="Ma J."/>
        </authorList>
    </citation>
    <scope>NUCLEOTIDE SEQUENCE [LARGE SCALE GENOMIC DNA]</scope>
    <source>
        <strain evidence="7">KCTC 52660</strain>
    </source>
</reference>
<evidence type="ECO:0000256" key="1">
    <source>
        <dbReference type="ARBA" id="ARBA00010923"/>
    </source>
</evidence>
<dbReference type="Pfam" id="PF01420">
    <property type="entry name" value="Methylase_S"/>
    <property type="match status" value="1"/>
</dbReference>
<keyword evidence="6" id="KW-0378">Hydrolase</keyword>
<dbReference type="RefSeq" id="WP_379757276.1">
    <property type="nucleotide sequence ID" value="NZ_JBHRSQ010000010.1"/>
</dbReference>
<evidence type="ECO:0000256" key="3">
    <source>
        <dbReference type="ARBA" id="ARBA00023125"/>
    </source>
</evidence>
<protein>
    <submittedName>
        <fullName evidence="6">Restriction endonuclease subunit S</fullName>
        <ecNumber evidence="6">3.1.21.-</ecNumber>
    </submittedName>
</protein>
<evidence type="ECO:0000313" key="6">
    <source>
        <dbReference type="EMBL" id="MFC2991955.1"/>
    </source>
</evidence>
<dbReference type="GO" id="GO:0004519">
    <property type="term" value="F:endonuclease activity"/>
    <property type="evidence" value="ECO:0007669"/>
    <property type="project" value="UniProtKB-KW"/>
</dbReference>
<dbReference type="SUPFAM" id="SSF116734">
    <property type="entry name" value="DNA methylase specificity domain"/>
    <property type="match status" value="2"/>
</dbReference>
<dbReference type="InterPro" id="IPR000055">
    <property type="entry name" value="Restrct_endonuc_typeI_TRD"/>
</dbReference>
<feature type="domain" description="Type I restriction modification DNA specificity" evidence="5">
    <location>
        <begin position="118"/>
        <end position="287"/>
    </location>
</feature>
<feature type="coiled-coil region" evidence="4">
    <location>
        <begin position="261"/>
        <end position="288"/>
    </location>
</feature>
<dbReference type="GO" id="GO:0016787">
    <property type="term" value="F:hydrolase activity"/>
    <property type="evidence" value="ECO:0007669"/>
    <property type="project" value="UniProtKB-KW"/>
</dbReference>
<dbReference type="InterPro" id="IPR051212">
    <property type="entry name" value="Type-I_RE_S_subunit"/>
</dbReference>
<dbReference type="EMBL" id="JBHRSQ010000010">
    <property type="protein sequence ID" value="MFC2991955.1"/>
    <property type="molecule type" value="Genomic_DNA"/>
</dbReference>
<dbReference type="CDD" id="cd17261">
    <property type="entry name" value="RMtype1_S_EcoKI-TRD2-CR2_like"/>
    <property type="match status" value="1"/>
</dbReference>
<comment type="similarity">
    <text evidence="1">Belongs to the type-I restriction system S methylase family.</text>
</comment>
<keyword evidence="7" id="KW-1185">Reference proteome</keyword>
<accession>A0ABV7B6R5</accession>
<dbReference type="Gene3D" id="3.90.220.20">
    <property type="entry name" value="DNA methylase specificity domains"/>
    <property type="match status" value="2"/>
</dbReference>